<name>A0A0L6UMX8_9BASI</name>
<dbReference type="AlphaFoldDB" id="A0A0L6UMX8"/>
<evidence type="ECO:0000313" key="2">
    <source>
        <dbReference type="Proteomes" id="UP000037035"/>
    </source>
</evidence>
<reference evidence="1 2" key="1">
    <citation type="submission" date="2015-08" db="EMBL/GenBank/DDBJ databases">
        <title>Next Generation Sequencing and Analysis of the Genome of Puccinia sorghi L Schw, the Causal Agent of Maize Common Rust.</title>
        <authorList>
            <person name="Rochi L."/>
            <person name="Burguener G."/>
            <person name="Darino M."/>
            <person name="Turjanski A."/>
            <person name="Kreff E."/>
            <person name="Dieguez M.J."/>
            <person name="Sacco F."/>
        </authorList>
    </citation>
    <scope>NUCLEOTIDE SEQUENCE [LARGE SCALE GENOMIC DNA]</scope>
    <source>
        <strain evidence="1 2">RO10H11247</strain>
    </source>
</reference>
<organism evidence="1 2">
    <name type="scientific">Puccinia sorghi</name>
    <dbReference type="NCBI Taxonomy" id="27349"/>
    <lineage>
        <taxon>Eukaryota</taxon>
        <taxon>Fungi</taxon>
        <taxon>Dikarya</taxon>
        <taxon>Basidiomycota</taxon>
        <taxon>Pucciniomycotina</taxon>
        <taxon>Pucciniomycetes</taxon>
        <taxon>Pucciniales</taxon>
        <taxon>Pucciniaceae</taxon>
        <taxon>Puccinia</taxon>
    </lineage>
</organism>
<dbReference type="Proteomes" id="UP000037035">
    <property type="component" value="Unassembled WGS sequence"/>
</dbReference>
<proteinExistence type="predicted"/>
<keyword evidence="2" id="KW-1185">Reference proteome</keyword>
<dbReference type="EMBL" id="LAVV01009870">
    <property type="protein sequence ID" value="KNZ49869.1"/>
    <property type="molecule type" value="Genomic_DNA"/>
</dbReference>
<comment type="caution">
    <text evidence="1">The sequence shown here is derived from an EMBL/GenBank/DDBJ whole genome shotgun (WGS) entry which is preliminary data.</text>
</comment>
<gene>
    <name evidence="1" type="ORF">VP01_4732g1</name>
</gene>
<accession>A0A0L6UMX8</accession>
<evidence type="ECO:0000313" key="1">
    <source>
        <dbReference type="EMBL" id="KNZ49869.1"/>
    </source>
</evidence>
<protein>
    <submittedName>
        <fullName evidence="1">Uncharacterized protein</fullName>
    </submittedName>
</protein>
<dbReference type="VEuPathDB" id="FungiDB:VP01_4732g1"/>
<sequence>MDKLSLIFGELGPQFNLYPLQLSYNSFLTCEEKSLIMLLTVVLRAVKNTKAKTQHTLVDLKKGLGESGSWSGFSSKEEKNRIGLQRIFGTFQALVFVVVCGFLRDPRHQLTQTKVFFQILCWSNIMNSTFRLVEIQASELNQVIKTSAKVWLATKFFIVWESCNILACVKLNSIIKTDELIRRAKEIIGRKKEPQEIYISWNLELIFSLRDGKLKRFFHCKNIFYSSPNNKKAHETTYTKIYIHMFITTPRREAMGEDCHAVTTTLTCSVACAIATLDCSIAPATLTCSIAPAPLTCSIALAPLTCSIAPAMLTCSVAPAMLAFCIADLLATLTCSKVAA</sequence>